<dbReference type="AlphaFoldDB" id="A0A679IV98"/>
<dbReference type="EMBL" id="LR743504">
    <property type="protein sequence ID" value="CAA2100896.1"/>
    <property type="molecule type" value="Genomic_DNA"/>
</dbReference>
<sequence length="150" mass="15693">MMMIRQSLAVMVAALIAGPAYSQSKPLAPPASDAMPPVELTVTLENGKPVCAPAELRLPADTNVELHIVSTANAPVTITAEGQFENAKVLHADGDLVHVMSEKGYTVKQNGKGVLRLRTMKAGETAYGCTSTRNADAPFVGKLILTPPAG</sequence>
<feature type="chain" id="PRO_5025612421" description="Anaerobic typically selenocysteine-containing protein" evidence="1">
    <location>
        <begin position="23"/>
        <end position="150"/>
    </location>
</feature>
<proteinExistence type="predicted"/>
<reference evidence="2" key="1">
    <citation type="submission" date="2019-12" db="EMBL/GenBank/DDBJ databases">
        <authorList>
            <person name="Cremers G."/>
        </authorList>
    </citation>
    <scope>NUCLEOTIDE SEQUENCE</scope>
    <source>
        <strain evidence="2">Mbul1</strain>
    </source>
</reference>
<feature type="signal peptide" evidence="1">
    <location>
        <begin position="1"/>
        <end position="22"/>
    </location>
</feature>
<name>A0A679IV98_9HYPH</name>
<keyword evidence="1" id="KW-0732">Signal</keyword>
<protein>
    <recommendedName>
        <fullName evidence="3">Anaerobic typically selenocysteine-containing protein</fullName>
    </recommendedName>
</protein>
<evidence type="ECO:0000256" key="1">
    <source>
        <dbReference type="SAM" id="SignalP"/>
    </source>
</evidence>
<gene>
    <name evidence="2" type="ORF">MBUL_00902</name>
</gene>
<evidence type="ECO:0000313" key="2">
    <source>
        <dbReference type="EMBL" id="CAA2100896.1"/>
    </source>
</evidence>
<dbReference type="InterPro" id="IPR008972">
    <property type="entry name" value="Cupredoxin"/>
</dbReference>
<accession>A0A679IV98</accession>
<dbReference type="SUPFAM" id="SSF49503">
    <property type="entry name" value="Cupredoxins"/>
    <property type="match status" value="1"/>
</dbReference>
<evidence type="ECO:0008006" key="3">
    <source>
        <dbReference type="Google" id="ProtNLM"/>
    </source>
</evidence>
<organism evidence="2">
    <name type="scientific">Methylobacterium bullatum</name>
    <dbReference type="NCBI Taxonomy" id="570505"/>
    <lineage>
        <taxon>Bacteria</taxon>
        <taxon>Pseudomonadati</taxon>
        <taxon>Pseudomonadota</taxon>
        <taxon>Alphaproteobacteria</taxon>
        <taxon>Hyphomicrobiales</taxon>
        <taxon>Methylobacteriaceae</taxon>
        <taxon>Methylobacterium</taxon>
    </lineage>
</organism>